<gene>
    <name evidence="2" type="ORF">FH966_11445</name>
</gene>
<dbReference type="EMBL" id="VJMZ01000001">
    <property type="protein sequence ID" value="TRM12245.1"/>
    <property type="molecule type" value="Genomic_DNA"/>
</dbReference>
<dbReference type="Pfam" id="PF03698">
    <property type="entry name" value="UPF0180"/>
    <property type="match status" value="1"/>
</dbReference>
<evidence type="ECO:0000313" key="3">
    <source>
        <dbReference type="Proteomes" id="UP000319280"/>
    </source>
</evidence>
<dbReference type="AlphaFoldDB" id="A0A549YK35"/>
<evidence type="ECO:0000256" key="1">
    <source>
        <dbReference type="HAMAP-Rule" id="MF_00506"/>
    </source>
</evidence>
<dbReference type="Proteomes" id="UP000319280">
    <property type="component" value="Unassembled WGS sequence"/>
</dbReference>
<accession>A0A549YK35</accession>
<proteinExistence type="inferred from homology"/>
<comment type="caution">
    <text evidence="2">The sequence shown here is derived from an EMBL/GenBank/DDBJ whole genome shotgun (WGS) entry which is preliminary data.</text>
</comment>
<comment type="similarity">
    <text evidence="1">Belongs to the UPF0180 family.</text>
</comment>
<protein>
    <recommendedName>
        <fullName evidence="1">UPF0180 protein FH966_11445</fullName>
    </recommendedName>
</protein>
<organism evidence="2 3">
    <name type="scientific">Lentibacillus cibarius</name>
    <dbReference type="NCBI Taxonomy" id="2583219"/>
    <lineage>
        <taxon>Bacteria</taxon>
        <taxon>Bacillati</taxon>
        <taxon>Bacillota</taxon>
        <taxon>Bacilli</taxon>
        <taxon>Bacillales</taxon>
        <taxon>Bacillaceae</taxon>
        <taxon>Lentibacillus</taxon>
    </lineage>
</organism>
<reference evidence="2 3" key="1">
    <citation type="submission" date="2019-07" db="EMBL/GenBank/DDBJ databases">
        <title>Genomic analysis of Lentibacillus sp. NKC851-2.</title>
        <authorList>
            <person name="Oh Y.J."/>
        </authorList>
    </citation>
    <scope>NUCLEOTIDE SEQUENCE [LARGE SCALE GENOMIC DNA]</scope>
    <source>
        <strain evidence="2 3">NKC851-2</strain>
    </source>
</reference>
<evidence type="ECO:0000313" key="2">
    <source>
        <dbReference type="EMBL" id="TRM12245.1"/>
    </source>
</evidence>
<sequence length="83" mass="8876">MARIGVEETLTDVKEALAEMGHDVVDLHSEDDTGYCDCCVISGQDKDVMGMSTASIAGPVVNADGQNAEEVCQMVNDRLKTNQ</sequence>
<dbReference type="RefSeq" id="WP_142791247.1">
    <property type="nucleotide sequence ID" value="NZ_VJMZ01000001.1"/>
</dbReference>
<keyword evidence="3" id="KW-1185">Reference proteome</keyword>
<name>A0A549YK35_9BACI</name>
<dbReference type="NCBIfam" id="NF002845">
    <property type="entry name" value="PRK03094.1"/>
    <property type="match status" value="1"/>
</dbReference>
<dbReference type="HAMAP" id="MF_00506">
    <property type="entry name" value="UPF0180"/>
    <property type="match status" value="1"/>
</dbReference>
<dbReference type="InterPro" id="IPR005370">
    <property type="entry name" value="UPF0180"/>
</dbReference>